<dbReference type="OrthoDB" id="9872501at2759"/>
<evidence type="ECO:0000313" key="8">
    <source>
        <dbReference type="EMBL" id="CAH1109323.1"/>
    </source>
</evidence>
<reference evidence="8" key="1">
    <citation type="submission" date="2022-01" db="EMBL/GenBank/DDBJ databases">
        <authorList>
            <person name="King R."/>
        </authorList>
    </citation>
    <scope>NUCLEOTIDE SEQUENCE</scope>
</reference>
<evidence type="ECO:0000256" key="5">
    <source>
        <dbReference type="ARBA" id="ARBA00023180"/>
    </source>
</evidence>
<dbReference type="Pfam" id="PF10179">
    <property type="entry name" value="NDNF"/>
    <property type="match status" value="1"/>
</dbReference>
<gene>
    <name evidence="8" type="ORF">PSYICH_LOCUS9747</name>
</gene>
<evidence type="ECO:0000259" key="7">
    <source>
        <dbReference type="Pfam" id="PF19433"/>
    </source>
</evidence>
<keyword evidence="4" id="KW-0677">Repeat</keyword>
<sequence length="450" mass="51710">MTCSSPVQWSFKINQNNSLDSFSMPWTVNDTSTLNFNSAKGLYRLNFISVTNDTYLHIYISTEVGGPLVLTETKSSKMYIHKRRKKIIVKWHPSLVDPQNTEYCLVIHNKKIYKTLCSAQLDKSGILSSNLNFKKSKVSSQLLTGQILGPQMSTKFGTDAYPIIACIGQKLQFAFSNPKMDETYYFSLFATNRQTNFTYQYGTISTNGRLKPITLKDGKAMFKNLKKMDGDALFRYKVPRNSDNTLKIFVASCDSKIKVKISKKEKVLLTKNVTKYSIISLNSVEVGTRYNVRIILNSQDIDNNSVIQILASSRKDFTLSFPLMPSDTRIREYESLKTCNSVTIGWYVPPQTQFQHYYCFLVKEGQILDIKEERGLNQCDIQRATRASDFVLQYCKYLDYRDQKVVVEKVRYLLPGKNYVFQVVVKKPQGKPLAYDLFQTHTLRTCSKFV</sequence>
<comment type="subcellular location">
    <subcellularLocation>
        <location evidence="1">Secreted</location>
    </subcellularLocation>
</comment>
<dbReference type="PANTHER" id="PTHR14619">
    <property type="entry name" value="NEURON-DERIVED NEUROTROPHIC FACTOR"/>
    <property type="match status" value="1"/>
</dbReference>
<protein>
    <recommendedName>
        <fullName evidence="10">Protein NDNF</fullName>
    </recommendedName>
</protein>
<dbReference type="InterPro" id="IPR045805">
    <property type="entry name" value="NDNF_C"/>
</dbReference>
<keyword evidence="5" id="KW-0325">Glycoprotein</keyword>
<dbReference type="AlphaFoldDB" id="A0A9P0GDF9"/>
<feature type="domain" description="Neuron-derived neurotrophic factor first Fn(III)" evidence="6">
    <location>
        <begin position="88"/>
        <end position="204"/>
    </location>
</feature>
<dbReference type="Pfam" id="PF19433">
    <property type="entry name" value="NDNF_C"/>
    <property type="match status" value="1"/>
</dbReference>
<accession>A0A9P0GDF9</accession>
<keyword evidence="2" id="KW-0964">Secreted</keyword>
<keyword evidence="9" id="KW-1185">Reference proteome</keyword>
<dbReference type="GO" id="GO:0005576">
    <property type="term" value="C:extracellular region"/>
    <property type="evidence" value="ECO:0007669"/>
    <property type="project" value="UniProtKB-SubCell"/>
</dbReference>
<evidence type="ECO:0000259" key="6">
    <source>
        <dbReference type="Pfam" id="PF10179"/>
    </source>
</evidence>
<evidence type="ECO:0008006" key="10">
    <source>
        <dbReference type="Google" id="ProtNLM"/>
    </source>
</evidence>
<evidence type="ECO:0000256" key="4">
    <source>
        <dbReference type="ARBA" id="ARBA00022737"/>
    </source>
</evidence>
<dbReference type="PANTHER" id="PTHR14619:SF3">
    <property type="entry name" value="PROTEIN NDNF"/>
    <property type="match status" value="1"/>
</dbReference>
<keyword evidence="3" id="KW-0732">Signal</keyword>
<evidence type="ECO:0000256" key="2">
    <source>
        <dbReference type="ARBA" id="ARBA00022525"/>
    </source>
</evidence>
<organism evidence="8 9">
    <name type="scientific">Psylliodes chrysocephalus</name>
    <dbReference type="NCBI Taxonomy" id="3402493"/>
    <lineage>
        <taxon>Eukaryota</taxon>
        <taxon>Metazoa</taxon>
        <taxon>Ecdysozoa</taxon>
        <taxon>Arthropoda</taxon>
        <taxon>Hexapoda</taxon>
        <taxon>Insecta</taxon>
        <taxon>Pterygota</taxon>
        <taxon>Neoptera</taxon>
        <taxon>Endopterygota</taxon>
        <taxon>Coleoptera</taxon>
        <taxon>Polyphaga</taxon>
        <taxon>Cucujiformia</taxon>
        <taxon>Chrysomeloidea</taxon>
        <taxon>Chrysomelidae</taxon>
        <taxon>Galerucinae</taxon>
        <taxon>Alticini</taxon>
        <taxon>Psylliodes</taxon>
    </lineage>
</organism>
<proteinExistence type="predicted"/>
<name>A0A9P0GDF9_9CUCU</name>
<evidence type="ECO:0000313" key="9">
    <source>
        <dbReference type="Proteomes" id="UP001153636"/>
    </source>
</evidence>
<dbReference type="InterPro" id="IPR055271">
    <property type="entry name" value="NDNF_Fn(III)_1"/>
</dbReference>
<evidence type="ECO:0000256" key="1">
    <source>
        <dbReference type="ARBA" id="ARBA00004613"/>
    </source>
</evidence>
<evidence type="ECO:0000256" key="3">
    <source>
        <dbReference type="ARBA" id="ARBA00022729"/>
    </source>
</evidence>
<dbReference type="InterPro" id="IPR019326">
    <property type="entry name" value="NDNF"/>
</dbReference>
<dbReference type="Proteomes" id="UP001153636">
    <property type="component" value="Chromosome 4"/>
</dbReference>
<dbReference type="EMBL" id="OV651816">
    <property type="protein sequence ID" value="CAH1109323.1"/>
    <property type="molecule type" value="Genomic_DNA"/>
</dbReference>
<feature type="domain" description="Protein NDNF C-terminal" evidence="7">
    <location>
        <begin position="286"/>
        <end position="446"/>
    </location>
</feature>